<gene>
    <name evidence="1" type="ORF">O1611_g5364</name>
</gene>
<comment type="caution">
    <text evidence="1">The sequence shown here is derived from an EMBL/GenBank/DDBJ whole genome shotgun (WGS) entry which is preliminary data.</text>
</comment>
<protein>
    <submittedName>
        <fullName evidence="1">Uncharacterized protein</fullName>
    </submittedName>
</protein>
<organism evidence="1 2">
    <name type="scientific">Lasiodiplodia mahajangana</name>
    <dbReference type="NCBI Taxonomy" id="1108764"/>
    <lineage>
        <taxon>Eukaryota</taxon>
        <taxon>Fungi</taxon>
        <taxon>Dikarya</taxon>
        <taxon>Ascomycota</taxon>
        <taxon>Pezizomycotina</taxon>
        <taxon>Dothideomycetes</taxon>
        <taxon>Dothideomycetes incertae sedis</taxon>
        <taxon>Botryosphaeriales</taxon>
        <taxon>Botryosphaeriaceae</taxon>
        <taxon>Lasiodiplodia</taxon>
    </lineage>
</organism>
<dbReference type="EMBL" id="JAPUUL010001125">
    <property type="protein sequence ID" value="KAJ8128272.1"/>
    <property type="molecule type" value="Genomic_DNA"/>
</dbReference>
<sequence length="196" mass="21348">MSTRKALIVGANRGIGLNLVRALSLRAWDVTGTIRPEAFGDSSFEDLKQTGAAILSLDLLDENSIKAAVAEYGPGPLDVLVNCAGIGPEPDEWYEHTAEILMEKYRTNTVGQDLAYRLSKTALNQLTATMAAEFKNNGDGISVMAVYPGYLATRLSSFRSRDNMEESIEGIARIIETAGMDKTGSFLNWKGEVIPW</sequence>
<evidence type="ECO:0000313" key="1">
    <source>
        <dbReference type="EMBL" id="KAJ8128272.1"/>
    </source>
</evidence>
<dbReference type="Proteomes" id="UP001153332">
    <property type="component" value="Unassembled WGS sequence"/>
</dbReference>
<accession>A0ACC2JLA3</accession>
<name>A0ACC2JLA3_9PEZI</name>
<reference evidence="1" key="1">
    <citation type="submission" date="2022-12" db="EMBL/GenBank/DDBJ databases">
        <title>Genome Sequence of Lasiodiplodia mahajangana.</title>
        <authorList>
            <person name="Buettner E."/>
        </authorList>
    </citation>
    <scope>NUCLEOTIDE SEQUENCE</scope>
    <source>
        <strain evidence="1">VT137</strain>
    </source>
</reference>
<proteinExistence type="predicted"/>
<evidence type="ECO:0000313" key="2">
    <source>
        <dbReference type="Proteomes" id="UP001153332"/>
    </source>
</evidence>
<keyword evidence="2" id="KW-1185">Reference proteome</keyword>